<keyword evidence="1" id="KW-0175">Coiled coil</keyword>
<dbReference type="PANTHER" id="PTHR12509:SF9">
    <property type="entry name" value="SPERM FLAGELLAR PROTEIN 1 ISOFORM X1"/>
    <property type="match status" value="1"/>
</dbReference>
<reference evidence="4" key="1">
    <citation type="submission" date="2021-01" db="EMBL/GenBank/DDBJ databases">
        <authorList>
            <consortium name="Genoscope - CEA"/>
            <person name="William W."/>
        </authorList>
    </citation>
    <scope>NUCLEOTIDE SEQUENCE</scope>
</reference>
<dbReference type="InterPro" id="IPR052111">
    <property type="entry name" value="Spermatogenesis_Ciliary_MAP"/>
</dbReference>
<sequence length="204" mass="23669">MKSKDMDAPPLSEDELNEIYNWVDSVPLSRPKKHIGRDFADGVLIAEIIQHYVPSIIDIHNYSLAHSVQQKQYNWNTLNAKVFRKMGFQITQKDIDAVIQVIPEAIERILKVIQVKLDMFLEHSEQNQVQKQEKPNEISKNQNQVNHSKSAVNNKQNDKDLVIQDQKETIEILELKIQKLEQLVKLKDSKIQQLTQKLQQAGIK</sequence>
<evidence type="ECO:0000256" key="1">
    <source>
        <dbReference type="SAM" id="Coils"/>
    </source>
</evidence>
<proteinExistence type="predicted"/>
<dbReference type="GO" id="GO:0008017">
    <property type="term" value="F:microtubule binding"/>
    <property type="evidence" value="ECO:0007669"/>
    <property type="project" value="TreeGrafter"/>
</dbReference>
<protein>
    <recommendedName>
        <fullName evidence="3">Calponin-homology (CH) domain-containing protein</fullName>
    </recommendedName>
</protein>
<organism evidence="4 5">
    <name type="scientific">Paramecium octaurelia</name>
    <dbReference type="NCBI Taxonomy" id="43137"/>
    <lineage>
        <taxon>Eukaryota</taxon>
        <taxon>Sar</taxon>
        <taxon>Alveolata</taxon>
        <taxon>Ciliophora</taxon>
        <taxon>Intramacronucleata</taxon>
        <taxon>Oligohymenophorea</taxon>
        <taxon>Peniculida</taxon>
        <taxon>Parameciidae</taxon>
        <taxon>Paramecium</taxon>
    </lineage>
</organism>
<dbReference type="InterPro" id="IPR010441">
    <property type="entry name" value="CH_2"/>
</dbReference>
<dbReference type="OMA" id="LKLANWE"/>
<dbReference type="Proteomes" id="UP000683925">
    <property type="component" value="Unassembled WGS sequence"/>
</dbReference>
<dbReference type="FunFam" id="1.10.418.10:FF:000059">
    <property type="entry name" value="RIKEN cDNA 6430531B16 gene"/>
    <property type="match status" value="1"/>
</dbReference>
<dbReference type="GO" id="GO:0005930">
    <property type="term" value="C:axoneme"/>
    <property type="evidence" value="ECO:0007669"/>
    <property type="project" value="TreeGrafter"/>
</dbReference>
<evidence type="ECO:0000256" key="2">
    <source>
        <dbReference type="SAM" id="MobiDB-lite"/>
    </source>
</evidence>
<name>A0A8S1S2A4_PAROT</name>
<dbReference type="EMBL" id="CAJJDP010000003">
    <property type="protein sequence ID" value="CAD8133119.1"/>
    <property type="molecule type" value="Genomic_DNA"/>
</dbReference>
<dbReference type="InterPro" id="IPR001715">
    <property type="entry name" value="CH_dom"/>
</dbReference>
<feature type="compositionally biased region" description="Polar residues" evidence="2">
    <location>
        <begin position="138"/>
        <end position="155"/>
    </location>
</feature>
<evidence type="ECO:0000313" key="4">
    <source>
        <dbReference type="EMBL" id="CAD8133119.1"/>
    </source>
</evidence>
<dbReference type="Pfam" id="PF06294">
    <property type="entry name" value="CH_2"/>
    <property type="match status" value="1"/>
</dbReference>
<feature type="domain" description="Calponin-homology (CH)" evidence="3">
    <location>
        <begin position="13"/>
        <end position="121"/>
    </location>
</feature>
<dbReference type="AlphaFoldDB" id="A0A8S1S2A4"/>
<feature type="coiled-coil region" evidence="1">
    <location>
        <begin position="163"/>
        <end position="197"/>
    </location>
</feature>
<comment type="caution">
    <text evidence="4">The sequence shown here is derived from an EMBL/GenBank/DDBJ whole genome shotgun (WGS) entry which is preliminary data.</text>
</comment>
<feature type="region of interest" description="Disordered" evidence="2">
    <location>
        <begin position="126"/>
        <end position="158"/>
    </location>
</feature>
<dbReference type="PANTHER" id="PTHR12509">
    <property type="entry name" value="SPERMATOGENESIS-ASSOCIATED 4-RELATED"/>
    <property type="match status" value="1"/>
</dbReference>
<dbReference type="OrthoDB" id="193300at2759"/>
<feature type="compositionally biased region" description="Basic and acidic residues" evidence="2">
    <location>
        <begin position="126"/>
        <end position="137"/>
    </location>
</feature>
<evidence type="ECO:0000259" key="3">
    <source>
        <dbReference type="PROSITE" id="PS50021"/>
    </source>
</evidence>
<dbReference type="GO" id="GO:0051493">
    <property type="term" value="P:regulation of cytoskeleton organization"/>
    <property type="evidence" value="ECO:0007669"/>
    <property type="project" value="TreeGrafter"/>
</dbReference>
<evidence type="ECO:0000313" key="5">
    <source>
        <dbReference type="Proteomes" id="UP000683925"/>
    </source>
</evidence>
<keyword evidence="5" id="KW-1185">Reference proteome</keyword>
<gene>
    <name evidence="4" type="ORF">POCTA_138.1.T0040295</name>
</gene>
<accession>A0A8S1S2A4</accession>
<dbReference type="PROSITE" id="PS50021">
    <property type="entry name" value="CH"/>
    <property type="match status" value="1"/>
</dbReference>